<keyword evidence="12" id="KW-1185">Reference proteome</keyword>
<proteinExistence type="inferred from homology"/>
<dbReference type="Proteomes" id="UP000613208">
    <property type="component" value="Unassembled WGS sequence"/>
</dbReference>
<dbReference type="PANTHER" id="PTHR45846">
    <property type="entry name" value="TRNA-DIHYDROURIDINE(47) SYNTHASE [NAD(P)(+)]-LIKE"/>
    <property type="match status" value="1"/>
</dbReference>
<name>A0A916Q7V8_9FIRM</name>
<dbReference type="PROSITE" id="PS01136">
    <property type="entry name" value="UPF0034"/>
    <property type="match status" value="1"/>
</dbReference>
<dbReference type="EC" id="1.3.1.-" evidence="7"/>
<dbReference type="InterPro" id="IPR001269">
    <property type="entry name" value="DUS_fam"/>
</dbReference>
<gene>
    <name evidence="11" type="ORF">ANBU17_23760</name>
</gene>
<keyword evidence="3 7" id="KW-0288">FMN</keyword>
<protein>
    <recommendedName>
        <fullName evidence="7">tRNA-dihydrouridine synthase</fullName>
        <ecNumber evidence="7">1.3.1.-</ecNumber>
    </recommendedName>
</protein>
<feature type="active site" description="Proton donor" evidence="8">
    <location>
        <position position="94"/>
    </location>
</feature>
<evidence type="ECO:0000256" key="3">
    <source>
        <dbReference type="ARBA" id="ARBA00022643"/>
    </source>
</evidence>
<comment type="caution">
    <text evidence="11">The sequence shown here is derived from an EMBL/GenBank/DDBJ whole genome shotgun (WGS) entry which is preliminary data.</text>
</comment>
<comment type="similarity">
    <text evidence="7">Belongs to the dus family.</text>
</comment>
<keyword evidence="9" id="KW-0547">Nucleotide-binding</keyword>
<keyword evidence="4 7" id="KW-0819">tRNA processing</keyword>
<dbReference type="GO" id="GO:0003723">
    <property type="term" value="F:RNA binding"/>
    <property type="evidence" value="ECO:0007669"/>
    <property type="project" value="TreeGrafter"/>
</dbReference>
<organism evidence="11 12">
    <name type="scientific">Anaerostipes butyraticus</name>
    <dbReference type="NCBI Taxonomy" id="645466"/>
    <lineage>
        <taxon>Bacteria</taxon>
        <taxon>Bacillati</taxon>
        <taxon>Bacillota</taxon>
        <taxon>Clostridia</taxon>
        <taxon>Lachnospirales</taxon>
        <taxon>Lachnospiraceae</taxon>
        <taxon>Anaerostipes</taxon>
    </lineage>
</organism>
<dbReference type="RefSeq" id="WP_201311705.1">
    <property type="nucleotide sequence ID" value="NZ_BLYI01000047.1"/>
</dbReference>
<dbReference type="CDD" id="cd02801">
    <property type="entry name" value="DUS_like_FMN"/>
    <property type="match status" value="1"/>
</dbReference>
<keyword evidence="5" id="KW-0521">NADP</keyword>
<feature type="binding site" evidence="9">
    <location>
        <begin position="218"/>
        <end position="219"/>
    </location>
    <ligand>
        <name>FMN</name>
        <dbReference type="ChEBI" id="CHEBI:58210"/>
    </ligand>
</feature>
<keyword evidence="6 7" id="KW-0560">Oxidoreductase</keyword>
<dbReference type="SUPFAM" id="SSF51395">
    <property type="entry name" value="FMN-linked oxidoreductases"/>
    <property type="match status" value="1"/>
</dbReference>
<dbReference type="InterPro" id="IPR013785">
    <property type="entry name" value="Aldolase_TIM"/>
</dbReference>
<comment type="function">
    <text evidence="7">Catalyzes the synthesis of 5,6-dihydrouridine (D), a modified base found in the D-loop of most tRNAs, via the reduction of the C5-C6 double bond in target uridines.</text>
</comment>
<evidence type="ECO:0000313" key="11">
    <source>
        <dbReference type="EMBL" id="GFO86029.1"/>
    </source>
</evidence>
<accession>A0A916Q7V8</accession>
<dbReference type="PANTHER" id="PTHR45846:SF1">
    <property type="entry name" value="TRNA-DIHYDROURIDINE(47) SYNTHASE [NAD(P)(+)]-LIKE"/>
    <property type="match status" value="1"/>
</dbReference>
<feature type="binding site" evidence="9">
    <location>
        <position position="64"/>
    </location>
    <ligand>
        <name>FMN</name>
        <dbReference type="ChEBI" id="CHEBI:58210"/>
    </ligand>
</feature>
<evidence type="ECO:0000256" key="7">
    <source>
        <dbReference type="PIRNR" id="PIRNR006621"/>
    </source>
</evidence>
<sequence>MKFYLAPMEGITIFIYRNAYARFFGDMDKYFTPFIMPNKKRIFRTRELQDVLPEHNEGISLVPQILTRKSEEFIKTAKELRNMGYDEVNLNLGCPSRTVVTKGRGSGFLKDLEELDRFFTEIFEKLDMKISVKTRIGLYDLEEFEEIMEVYNRYPIHELIIHPRLQKEFYNGTVHMDAFRSGWEKSKNPVCYNGDIVRAEDYQKLIKEFPKLGAVMIGRGILRNPALAGQIRSGKKLEKKDLRAMHDQIYRDYQEYLSGEKNILFKMKDFWTNPIQVFTGSEKYAKKIRKVQRLKEYEKIIDSLFREQDIAEELC</sequence>
<dbReference type="InterPro" id="IPR035587">
    <property type="entry name" value="DUS-like_FMN-bd"/>
</dbReference>
<evidence type="ECO:0000256" key="9">
    <source>
        <dbReference type="PIRSR" id="PIRSR006621-2"/>
    </source>
</evidence>
<evidence type="ECO:0000256" key="6">
    <source>
        <dbReference type="ARBA" id="ARBA00023002"/>
    </source>
</evidence>
<dbReference type="Pfam" id="PF01207">
    <property type="entry name" value="Dus"/>
    <property type="match status" value="1"/>
</dbReference>
<evidence type="ECO:0000259" key="10">
    <source>
        <dbReference type="Pfam" id="PF01207"/>
    </source>
</evidence>
<feature type="domain" description="DUS-like FMN-binding" evidence="10">
    <location>
        <begin position="5"/>
        <end position="300"/>
    </location>
</feature>
<evidence type="ECO:0000256" key="2">
    <source>
        <dbReference type="ARBA" id="ARBA00022630"/>
    </source>
</evidence>
<comment type="cofactor">
    <cofactor evidence="1 7 9">
        <name>FMN</name>
        <dbReference type="ChEBI" id="CHEBI:58210"/>
    </cofactor>
</comment>
<dbReference type="AlphaFoldDB" id="A0A916Q7V8"/>
<feature type="binding site" evidence="9">
    <location>
        <position position="133"/>
    </location>
    <ligand>
        <name>FMN</name>
        <dbReference type="ChEBI" id="CHEBI:58210"/>
    </ligand>
</feature>
<keyword evidence="2 7" id="KW-0285">Flavoprotein</keyword>
<dbReference type="GO" id="GO:0017150">
    <property type="term" value="F:tRNA dihydrouridine synthase activity"/>
    <property type="evidence" value="ECO:0007669"/>
    <property type="project" value="InterPro"/>
</dbReference>
<feature type="binding site" evidence="9">
    <location>
        <position position="162"/>
    </location>
    <ligand>
        <name>FMN</name>
        <dbReference type="ChEBI" id="CHEBI:58210"/>
    </ligand>
</feature>
<reference evidence="11" key="1">
    <citation type="submission" date="2020-06" db="EMBL/GenBank/DDBJ databases">
        <title>Characterization of fructooligosaccharide metabolism and fructooligosaccharide-degrading enzymes in human commensal butyrate producers.</title>
        <authorList>
            <person name="Tanno H."/>
            <person name="Fujii T."/>
            <person name="Hirano K."/>
            <person name="Maeno S."/>
            <person name="Tonozuka T."/>
            <person name="Sakamoto M."/>
            <person name="Ohkuma M."/>
            <person name="Tochio T."/>
            <person name="Endo A."/>
        </authorList>
    </citation>
    <scope>NUCLEOTIDE SEQUENCE</scope>
    <source>
        <strain evidence="11">JCM 17466</strain>
    </source>
</reference>
<evidence type="ECO:0000256" key="8">
    <source>
        <dbReference type="PIRSR" id="PIRSR006621-1"/>
    </source>
</evidence>
<dbReference type="Gene3D" id="3.20.20.70">
    <property type="entry name" value="Aldolase class I"/>
    <property type="match status" value="1"/>
</dbReference>
<evidence type="ECO:0000256" key="5">
    <source>
        <dbReference type="ARBA" id="ARBA00022857"/>
    </source>
</evidence>
<dbReference type="InterPro" id="IPR018517">
    <property type="entry name" value="tRNA_hU_synthase_CS"/>
</dbReference>
<evidence type="ECO:0000256" key="4">
    <source>
        <dbReference type="ARBA" id="ARBA00022694"/>
    </source>
</evidence>
<evidence type="ECO:0000313" key="12">
    <source>
        <dbReference type="Proteomes" id="UP000613208"/>
    </source>
</evidence>
<dbReference type="EMBL" id="BLYI01000047">
    <property type="protein sequence ID" value="GFO86029.1"/>
    <property type="molecule type" value="Genomic_DNA"/>
</dbReference>
<dbReference type="PIRSF" id="PIRSF006621">
    <property type="entry name" value="Dus"/>
    <property type="match status" value="1"/>
</dbReference>
<evidence type="ECO:0000256" key="1">
    <source>
        <dbReference type="ARBA" id="ARBA00001917"/>
    </source>
</evidence>
<dbReference type="GO" id="GO:0050660">
    <property type="term" value="F:flavin adenine dinucleotide binding"/>
    <property type="evidence" value="ECO:0007669"/>
    <property type="project" value="InterPro"/>
</dbReference>